<evidence type="ECO:0000313" key="1">
    <source>
        <dbReference type="EMBL" id="PKQ62989.1"/>
    </source>
</evidence>
<proteinExistence type="predicted"/>
<gene>
    <name evidence="1" type="ORF">BZG01_16535</name>
</gene>
<name>A0A2N3HY56_9BACT</name>
<dbReference type="Gene3D" id="3.90.320.10">
    <property type="match status" value="1"/>
</dbReference>
<evidence type="ECO:0000313" key="2">
    <source>
        <dbReference type="Proteomes" id="UP000233618"/>
    </source>
</evidence>
<accession>A0A2N3HY56</accession>
<dbReference type="InterPro" id="IPR026350">
    <property type="entry name" value="GxxExxY"/>
</dbReference>
<comment type="caution">
    <text evidence="1">The sequence shown here is derived from an EMBL/GenBank/DDBJ whole genome shotgun (WGS) entry which is preliminary data.</text>
</comment>
<dbReference type="RefSeq" id="WP_101310963.1">
    <property type="nucleotide sequence ID" value="NZ_MVDE01000031.1"/>
</dbReference>
<keyword evidence="2" id="KW-1185">Reference proteome</keyword>
<protein>
    <submittedName>
        <fullName evidence="1">GxxExxY protein</fullName>
    </submittedName>
</protein>
<sequence>MKENEITEKIIKAAMKVHTSLGPGLLESAYHECLFYELQKAGLKVEKEMPLPISYDGVKLDCGYRLDLFVEDQVIVELKSIDSFKDIHLAQTLTYLKLADKRVGLMINFNVEKLKYGIKRVINGY</sequence>
<dbReference type="Pfam" id="PF13366">
    <property type="entry name" value="PDDEXK_3"/>
    <property type="match status" value="1"/>
</dbReference>
<reference evidence="1 2" key="1">
    <citation type="journal article" date="2017" name="Front. Microbiol.">
        <title>Labilibaculum manganireducens gen. nov., sp. nov. and Labilibaculum filiforme sp. nov., Novel Bacteroidetes Isolated from Subsurface Sediments of the Baltic Sea.</title>
        <authorList>
            <person name="Vandieken V."/>
            <person name="Marshall I.P."/>
            <person name="Niemann H."/>
            <person name="Engelen B."/>
            <person name="Cypionka H."/>
        </authorList>
    </citation>
    <scope>NUCLEOTIDE SEQUENCE [LARGE SCALE GENOMIC DNA]</scope>
    <source>
        <strain evidence="1 2">59.10-2M</strain>
    </source>
</reference>
<dbReference type="NCBIfam" id="TIGR04256">
    <property type="entry name" value="GxxExxY"/>
    <property type="match status" value="1"/>
</dbReference>
<dbReference type="EMBL" id="MVDE01000031">
    <property type="protein sequence ID" value="PKQ62989.1"/>
    <property type="molecule type" value="Genomic_DNA"/>
</dbReference>
<dbReference type="AlphaFoldDB" id="A0A2N3HY56"/>
<organism evidence="1 2">
    <name type="scientific">Labilibaculum manganireducens</name>
    <dbReference type="NCBI Taxonomy" id="1940525"/>
    <lineage>
        <taxon>Bacteria</taxon>
        <taxon>Pseudomonadati</taxon>
        <taxon>Bacteroidota</taxon>
        <taxon>Bacteroidia</taxon>
        <taxon>Marinilabiliales</taxon>
        <taxon>Marinifilaceae</taxon>
        <taxon>Labilibaculum</taxon>
    </lineage>
</organism>
<dbReference type="Proteomes" id="UP000233618">
    <property type="component" value="Unassembled WGS sequence"/>
</dbReference>
<dbReference type="InterPro" id="IPR011604">
    <property type="entry name" value="PDDEXK-like_dom_sf"/>
</dbReference>